<gene>
    <name evidence="1" type="ORF">JOC54_004347</name>
</gene>
<protein>
    <recommendedName>
        <fullName evidence="3">GNAT family N-acetyltransferase</fullName>
    </recommendedName>
</protein>
<dbReference type="Proteomes" id="UP001179280">
    <property type="component" value="Unassembled WGS sequence"/>
</dbReference>
<evidence type="ECO:0000313" key="2">
    <source>
        <dbReference type="Proteomes" id="UP001179280"/>
    </source>
</evidence>
<name>A0ABS2SZV1_9BACI</name>
<sequence>MTTMELRKADQTELQLIRMQQQVKEIAKESNKEVIGIEQVNDEEWVIVSKTSDHQTLQLMINHCGSPYRGKWDFALQAEYTADHALFIDDIKGEPCQGFGSICMAYLKETAWAENCTIRGNLVKRDWAHLDRLTHFYKKHSFSVEINEEKKHGRVNWTG</sequence>
<reference evidence="1" key="1">
    <citation type="submission" date="2021-01" db="EMBL/GenBank/DDBJ databases">
        <title>Genomic Encyclopedia of Type Strains, Phase IV (KMG-IV): sequencing the most valuable type-strain genomes for metagenomic binning, comparative biology and taxonomic classification.</title>
        <authorList>
            <person name="Goeker M."/>
        </authorList>
    </citation>
    <scope>NUCLEOTIDE SEQUENCE</scope>
    <source>
        <strain evidence="1">DSM 21943</strain>
    </source>
</reference>
<accession>A0ABS2SZV1</accession>
<keyword evidence="2" id="KW-1185">Reference proteome</keyword>
<evidence type="ECO:0000313" key="1">
    <source>
        <dbReference type="EMBL" id="MBM7841048.1"/>
    </source>
</evidence>
<proteinExistence type="predicted"/>
<evidence type="ECO:0008006" key="3">
    <source>
        <dbReference type="Google" id="ProtNLM"/>
    </source>
</evidence>
<dbReference type="EMBL" id="JAFBCV010000020">
    <property type="protein sequence ID" value="MBM7841048.1"/>
    <property type="molecule type" value="Genomic_DNA"/>
</dbReference>
<organism evidence="1 2">
    <name type="scientific">Shouchella xiaoxiensis</name>
    <dbReference type="NCBI Taxonomy" id="766895"/>
    <lineage>
        <taxon>Bacteria</taxon>
        <taxon>Bacillati</taxon>
        <taxon>Bacillota</taxon>
        <taxon>Bacilli</taxon>
        <taxon>Bacillales</taxon>
        <taxon>Bacillaceae</taxon>
        <taxon>Shouchella</taxon>
    </lineage>
</organism>
<comment type="caution">
    <text evidence="1">The sequence shown here is derived from an EMBL/GenBank/DDBJ whole genome shotgun (WGS) entry which is preliminary data.</text>
</comment>